<dbReference type="OrthoDB" id="4541754at2"/>
<sequence>MINHWDRPGWTSTTRAYYWLIPIATKALADQAEQSQQALAGMGFDPIDRTGLHLTLGRIGLAEDITDQHLTQLIECSAKGLPPAATAHAIPMAGSRGAVRYSLAPWTPVLRLHQYLDTAVRATGLRGLGPTARLRPHIGIAYSHRVQDAGPVQAAVEALRCLPAMPVRVDRAVLVLQRREPGAYRWDVLHELLLPEA</sequence>
<proteinExistence type="predicted"/>
<gene>
    <name evidence="1" type="ORF">SAMN05216251_12740</name>
</gene>
<accession>A0A1I2L6P5</accession>
<dbReference type="AlphaFoldDB" id="A0A1I2L6P5"/>
<dbReference type="Pfam" id="PF13563">
    <property type="entry name" value="2_5_RNA_ligase2"/>
    <property type="match status" value="1"/>
</dbReference>
<dbReference type="Gene3D" id="3.90.1140.10">
    <property type="entry name" value="Cyclic phosphodiesterase"/>
    <property type="match status" value="1"/>
</dbReference>
<dbReference type="Proteomes" id="UP000199323">
    <property type="component" value="Unassembled WGS sequence"/>
</dbReference>
<dbReference type="InterPro" id="IPR009097">
    <property type="entry name" value="Cyclic_Pdiesterase"/>
</dbReference>
<keyword evidence="1" id="KW-0436">Ligase</keyword>
<reference evidence="1 2" key="1">
    <citation type="submission" date="2016-10" db="EMBL/GenBank/DDBJ databases">
        <authorList>
            <person name="de Groot N.N."/>
        </authorList>
    </citation>
    <scope>NUCLEOTIDE SEQUENCE [LARGE SCALE GENOMIC DNA]</scope>
    <source>
        <strain evidence="1 2">CGMCC 4.3510</strain>
    </source>
</reference>
<dbReference type="GO" id="GO:0016874">
    <property type="term" value="F:ligase activity"/>
    <property type="evidence" value="ECO:0007669"/>
    <property type="project" value="UniProtKB-KW"/>
</dbReference>
<name>A0A1I2L6P5_9ACTN</name>
<keyword evidence="2" id="KW-1185">Reference proteome</keyword>
<dbReference type="RefSeq" id="WP_093717213.1">
    <property type="nucleotide sequence ID" value="NZ_FONG01000027.1"/>
</dbReference>
<dbReference type="EMBL" id="FONG01000027">
    <property type="protein sequence ID" value="SFF74992.1"/>
    <property type="molecule type" value="Genomic_DNA"/>
</dbReference>
<evidence type="ECO:0000313" key="2">
    <source>
        <dbReference type="Proteomes" id="UP000199323"/>
    </source>
</evidence>
<organism evidence="1 2">
    <name type="scientific">Actinacidiphila alni</name>
    <dbReference type="NCBI Taxonomy" id="380248"/>
    <lineage>
        <taxon>Bacteria</taxon>
        <taxon>Bacillati</taxon>
        <taxon>Actinomycetota</taxon>
        <taxon>Actinomycetes</taxon>
        <taxon>Kitasatosporales</taxon>
        <taxon>Streptomycetaceae</taxon>
        <taxon>Actinacidiphila</taxon>
    </lineage>
</organism>
<evidence type="ECO:0000313" key="1">
    <source>
        <dbReference type="EMBL" id="SFF74992.1"/>
    </source>
</evidence>
<dbReference type="SUPFAM" id="SSF55144">
    <property type="entry name" value="LigT-like"/>
    <property type="match status" value="1"/>
</dbReference>
<protein>
    <submittedName>
        <fullName evidence="1">2'-5' RNA ligase superfamily protein</fullName>
    </submittedName>
</protein>